<dbReference type="InterPro" id="IPR010071">
    <property type="entry name" value="AA_adenyl_dom"/>
</dbReference>
<feature type="domain" description="Carrier" evidence="5">
    <location>
        <begin position="533"/>
        <end position="624"/>
    </location>
</feature>
<dbReference type="RefSeq" id="WP_311607035.1">
    <property type="nucleotide sequence ID" value="NZ_JAVRFI010000001.1"/>
</dbReference>
<evidence type="ECO:0000256" key="3">
    <source>
        <dbReference type="SAM" id="MobiDB-lite"/>
    </source>
</evidence>
<dbReference type="CDD" id="cd05930">
    <property type="entry name" value="A_NRPS"/>
    <property type="match status" value="1"/>
</dbReference>
<feature type="transmembrane region" description="Helical" evidence="4">
    <location>
        <begin position="1148"/>
        <end position="1167"/>
    </location>
</feature>
<dbReference type="SUPFAM" id="SSF56801">
    <property type="entry name" value="Acetyl-CoA synthetase-like"/>
    <property type="match status" value="1"/>
</dbReference>
<dbReference type="PROSITE" id="PS50075">
    <property type="entry name" value="CARRIER"/>
    <property type="match status" value="1"/>
</dbReference>
<evidence type="ECO:0000256" key="1">
    <source>
        <dbReference type="ARBA" id="ARBA00022450"/>
    </source>
</evidence>
<dbReference type="InterPro" id="IPR042099">
    <property type="entry name" value="ANL_N_sf"/>
</dbReference>
<organism evidence="6 7">
    <name type="scientific">Streptomyces hesseae</name>
    <dbReference type="NCBI Taxonomy" id="3075519"/>
    <lineage>
        <taxon>Bacteria</taxon>
        <taxon>Bacillati</taxon>
        <taxon>Actinomycetota</taxon>
        <taxon>Actinomycetes</taxon>
        <taxon>Kitasatosporales</taxon>
        <taxon>Streptomycetaceae</taxon>
        <taxon>Streptomyces</taxon>
    </lineage>
</organism>
<dbReference type="Proteomes" id="UP001180531">
    <property type="component" value="Unassembled WGS sequence"/>
</dbReference>
<keyword evidence="1" id="KW-0596">Phosphopantetheine</keyword>
<evidence type="ECO:0000313" key="6">
    <source>
        <dbReference type="EMBL" id="MDT0447664.1"/>
    </source>
</evidence>
<dbReference type="InterPro" id="IPR011004">
    <property type="entry name" value="Trimer_LpxA-like_sf"/>
</dbReference>
<dbReference type="InterPro" id="IPR001451">
    <property type="entry name" value="Hexapep"/>
</dbReference>
<feature type="compositionally biased region" description="Low complexity" evidence="3">
    <location>
        <begin position="1353"/>
        <end position="1375"/>
    </location>
</feature>
<feature type="transmembrane region" description="Helical" evidence="4">
    <location>
        <begin position="1179"/>
        <end position="1204"/>
    </location>
</feature>
<dbReference type="EMBL" id="JAVRFI010000001">
    <property type="protein sequence ID" value="MDT0447664.1"/>
    <property type="molecule type" value="Genomic_DNA"/>
</dbReference>
<feature type="transmembrane region" description="Helical" evidence="4">
    <location>
        <begin position="705"/>
        <end position="725"/>
    </location>
</feature>
<dbReference type="Pfam" id="PF00501">
    <property type="entry name" value="AMP-binding"/>
    <property type="match status" value="1"/>
</dbReference>
<proteinExistence type="predicted"/>
<feature type="transmembrane region" description="Helical" evidence="4">
    <location>
        <begin position="905"/>
        <end position="930"/>
    </location>
</feature>
<dbReference type="Gene3D" id="3.30.300.30">
    <property type="match status" value="1"/>
</dbReference>
<dbReference type="SUPFAM" id="SSF47336">
    <property type="entry name" value="ACP-like"/>
    <property type="match status" value="1"/>
</dbReference>
<comment type="caution">
    <text evidence="6">The sequence shown here is derived from an EMBL/GenBank/DDBJ whole genome shotgun (WGS) entry which is preliminary data.</text>
</comment>
<accession>A0ABU2SH08</accession>
<evidence type="ECO:0000256" key="2">
    <source>
        <dbReference type="ARBA" id="ARBA00022553"/>
    </source>
</evidence>
<reference evidence="6" key="1">
    <citation type="submission" date="2024-05" db="EMBL/GenBank/DDBJ databases">
        <title>30 novel species of actinomycetes from the DSMZ collection.</title>
        <authorList>
            <person name="Nouioui I."/>
        </authorList>
    </citation>
    <scope>NUCLEOTIDE SEQUENCE</scope>
    <source>
        <strain evidence="6">DSM 40473</strain>
    </source>
</reference>
<keyword evidence="2" id="KW-0597">Phosphoprotein</keyword>
<feature type="transmembrane region" description="Helical" evidence="4">
    <location>
        <begin position="936"/>
        <end position="961"/>
    </location>
</feature>
<dbReference type="NCBIfam" id="TIGR02353">
    <property type="entry name" value="NRPS_term_dom"/>
    <property type="match status" value="1"/>
</dbReference>
<dbReference type="Pfam" id="PF13193">
    <property type="entry name" value="AMP-binding_C"/>
    <property type="match status" value="1"/>
</dbReference>
<protein>
    <submittedName>
        <fullName evidence="6">Amino acid adenylation domain-containing protein</fullName>
    </submittedName>
</protein>
<feature type="region of interest" description="Disordered" evidence="3">
    <location>
        <begin position="1347"/>
        <end position="1375"/>
    </location>
</feature>
<keyword evidence="4" id="KW-0472">Membrane</keyword>
<dbReference type="InterPro" id="IPR020845">
    <property type="entry name" value="AMP-binding_CS"/>
</dbReference>
<keyword evidence="4" id="KW-1133">Transmembrane helix</keyword>
<dbReference type="Pfam" id="PF00132">
    <property type="entry name" value="Hexapep"/>
    <property type="match status" value="1"/>
</dbReference>
<dbReference type="InterPro" id="IPR000873">
    <property type="entry name" value="AMP-dep_synth/lig_dom"/>
</dbReference>
<dbReference type="InterPro" id="IPR036736">
    <property type="entry name" value="ACP-like_sf"/>
</dbReference>
<feature type="transmembrane region" description="Helical" evidence="4">
    <location>
        <begin position="658"/>
        <end position="679"/>
    </location>
</feature>
<dbReference type="Pfam" id="PF00550">
    <property type="entry name" value="PP-binding"/>
    <property type="match status" value="1"/>
</dbReference>
<dbReference type="Gene3D" id="3.40.50.12780">
    <property type="entry name" value="N-terminal domain of ligase-like"/>
    <property type="match status" value="1"/>
</dbReference>
<dbReference type="CDD" id="cd04647">
    <property type="entry name" value="LbH_MAT_like"/>
    <property type="match status" value="1"/>
</dbReference>
<dbReference type="PROSITE" id="PS00455">
    <property type="entry name" value="AMP_BINDING"/>
    <property type="match status" value="1"/>
</dbReference>
<name>A0ABU2SH08_9ACTN</name>
<keyword evidence="7" id="KW-1185">Reference proteome</keyword>
<evidence type="ECO:0000259" key="5">
    <source>
        <dbReference type="PROSITE" id="PS50075"/>
    </source>
</evidence>
<dbReference type="InterPro" id="IPR012728">
    <property type="entry name" value="Pls/PosA_C"/>
</dbReference>
<dbReference type="Gene3D" id="2.160.10.10">
    <property type="entry name" value="Hexapeptide repeat proteins"/>
    <property type="match status" value="3"/>
</dbReference>
<dbReference type="NCBIfam" id="TIGR01733">
    <property type="entry name" value="AA-adenyl-dom"/>
    <property type="match status" value="1"/>
</dbReference>
<dbReference type="PANTHER" id="PTHR45527:SF1">
    <property type="entry name" value="FATTY ACID SYNTHASE"/>
    <property type="match status" value="1"/>
</dbReference>
<dbReference type="InterPro" id="IPR009081">
    <property type="entry name" value="PP-bd_ACP"/>
</dbReference>
<dbReference type="InterPro" id="IPR006162">
    <property type="entry name" value="Ppantetheine_attach_site"/>
</dbReference>
<evidence type="ECO:0000256" key="4">
    <source>
        <dbReference type="SAM" id="Phobius"/>
    </source>
</evidence>
<sequence>MAESTTAAGSARTRATGVPPDVRTLAEYFEYACAKAPHRTAVICDGRRLGYAELDRRANRLAHLLRERGAKEGSRVGILLDRSTDGYAALLAVLKAGAAYVPLDPSFPADRLAFIAHDAELSDLVTTSSLAEKTRDLHCPVLELDRAEELLARRPDTRPGVRAGPSSLCYVIYTSGTTGRPKGVAVSHASIVNFLRVVAPVYRVRPEDRVYQGLSLAFDFAVEEIWPTWLAGATLVAGPGDDRRAGEGLNDFLIEHGITVLCCVPTLLMTLEAEVPTLRSLLVSGEACPPDLVRRWWRPGRRILNAYGPTEATVTATCGELAPDRPVTIGTPLPTYRVYVLDEKLRPVARGESGEICIGGPGVALGYVNRPELTAERFVPNPVPDDRDHAPRVYRTGDRGRFTGAGELEYLGRTDTQVKIRGYRIELAEIETILREDRAVGNAVVTPLEREGVAQGLIGYVTLTGHAADRPPEEELRERLRARLRNRLPGYMVPSFLEVLPEFPLLAADKVDRAALPPPVSPPLARRTRPRTAPATPLERRLAALWQDILGASGAGDADGADGGISVGISVEDDFFCDLGGHSMTAARLISRMRQDPALSDVAMGDLYAHPTVRDLAAFIASTDASTDARTPARETPAAPPLRHSTLRVAGCGMAQLVALYVWLLLPSLAAVAVLYRFFGTWRVPVRAPLPGSALDTVVHLPTPAFLLLTAGWLALTLGVLPLFVCRLLMAGVRPGDHPLWGVTYLRFWLHGRVLATSPVALLPGSPLYAGCLRLLGARVGRGCHLSALVFPPALVEIGDRTAVGYGARIQPYTVSGGRLRLAPVRIGSGCFVGANSVVLPGAVIGDGASVGEQSLVPEDRVVPAGEHWAGAPATRRDAVPPLLADMAARADDERPWPVPVLAGYAAGALLFTLVPLLVISIPTWVVAYAAWHYGFAWACAAAAVAGPLTVLAVCATVLLVKRAVMPGAPAGLHAERGAFGVRKWISDGMLTLSLTLTHALYSTLYLVPFLRRLGARTGRWAEVATVSFVDPDMLVIGEQSFVADISMVGPAVHHRGRIALAPAEVGRRAFVGNGALVPGSRRVGDNALLGVHSLAPETPVAPETTWLGSPAIFLPHREAGKAFDPRLTYSPSRGLIAARLAIEYFRVTLPATIGALCGLGSLYVALRVAEAFRPLALFLLGPALVLVAGLAATLITVAVKWLVVGRYRPRQEPLWSIWVRRTELVTGLFENLVVPAFLNLLTGTPWACWVLRLFGARIGRRVWLSTTYLTEFDLVEVGDDAAVGEVTSLQTHLFEDRVMKMSHVTVGASASVGVRCVVLYDARVGSGARLDSMSLVMKGESLPGGTSWRGIPARPAAPARTTAESPEATAGGAS</sequence>
<keyword evidence="4" id="KW-0812">Transmembrane</keyword>
<dbReference type="PROSITE" id="PS00012">
    <property type="entry name" value="PHOSPHOPANTETHEINE"/>
    <property type="match status" value="1"/>
</dbReference>
<dbReference type="InterPro" id="IPR025110">
    <property type="entry name" value="AMP-bd_C"/>
</dbReference>
<dbReference type="InterPro" id="IPR045851">
    <property type="entry name" value="AMP-bd_C_sf"/>
</dbReference>
<dbReference type="Gene3D" id="1.10.1200.10">
    <property type="entry name" value="ACP-like"/>
    <property type="match status" value="1"/>
</dbReference>
<dbReference type="PANTHER" id="PTHR45527">
    <property type="entry name" value="NONRIBOSOMAL PEPTIDE SYNTHETASE"/>
    <property type="match status" value="1"/>
</dbReference>
<evidence type="ECO:0000313" key="7">
    <source>
        <dbReference type="Proteomes" id="UP001180531"/>
    </source>
</evidence>
<gene>
    <name evidence="6" type="ORF">RM609_00885</name>
</gene>
<dbReference type="SUPFAM" id="SSF51161">
    <property type="entry name" value="Trimeric LpxA-like enzymes"/>
    <property type="match status" value="3"/>
</dbReference>